<comment type="caution">
    <text evidence="1">The sequence shown here is derived from an EMBL/GenBank/DDBJ whole genome shotgun (WGS) entry which is preliminary data.</text>
</comment>
<dbReference type="AlphaFoldDB" id="A0A7C4DA99"/>
<reference evidence="1" key="1">
    <citation type="journal article" date="2020" name="mSystems">
        <title>Genome- and Community-Level Interaction Insights into Carbon Utilization and Element Cycling Functions of Hydrothermarchaeota in Hydrothermal Sediment.</title>
        <authorList>
            <person name="Zhou Z."/>
            <person name="Liu Y."/>
            <person name="Xu W."/>
            <person name="Pan J."/>
            <person name="Luo Z.H."/>
            <person name="Li M."/>
        </authorList>
    </citation>
    <scope>NUCLEOTIDE SEQUENCE [LARGE SCALE GENOMIC DNA]</scope>
    <source>
        <strain evidence="1">SpSt-642</strain>
    </source>
</reference>
<name>A0A7C4DA99_STAMA</name>
<organism evidence="1">
    <name type="scientific">Staphylothermus marinus</name>
    <dbReference type="NCBI Taxonomy" id="2280"/>
    <lineage>
        <taxon>Archaea</taxon>
        <taxon>Thermoproteota</taxon>
        <taxon>Thermoprotei</taxon>
        <taxon>Desulfurococcales</taxon>
        <taxon>Desulfurococcaceae</taxon>
        <taxon>Staphylothermus</taxon>
    </lineage>
</organism>
<evidence type="ECO:0008006" key="2">
    <source>
        <dbReference type="Google" id="ProtNLM"/>
    </source>
</evidence>
<dbReference type="EMBL" id="DTBJ01000033">
    <property type="protein sequence ID" value="HGM58838.1"/>
    <property type="molecule type" value="Genomic_DNA"/>
</dbReference>
<proteinExistence type="predicted"/>
<sequence length="95" mass="11144">MLNKDTYSKIIEAINIYNKYRMREAEAELIDINNSEVIIRFTGSFCYTCGVRDWIEDLKYILLDLGIENELINVIEESDNSRIGVFRLIHKGEHT</sequence>
<evidence type="ECO:0000313" key="1">
    <source>
        <dbReference type="EMBL" id="HGM58838.1"/>
    </source>
</evidence>
<protein>
    <recommendedName>
        <fullName evidence="2">NifU family protein</fullName>
    </recommendedName>
</protein>
<accession>A0A7C4DA99</accession>
<gene>
    <name evidence="1" type="ORF">ENU14_04560</name>
</gene>